<dbReference type="InterPro" id="IPR001810">
    <property type="entry name" value="F-box_dom"/>
</dbReference>
<proteinExistence type="predicted"/>
<organism evidence="2 3">
    <name type="scientific">Aegilops tauschii subsp. strangulata</name>
    <name type="common">Goatgrass</name>
    <dbReference type="NCBI Taxonomy" id="200361"/>
    <lineage>
        <taxon>Eukaryota</taxon>
        <taxon>Viridiplantae</taxon>
        <taxon>Streptophyta</taxon>
        <taxon>Embryophyta</taxon>
        <taxon>Tracheophyta</taxon>
        <taxon>Spermatophyta</taxon>
        <taxon>Magnoliopsida</taxon>
        <taxon>Liliopsida</taxon>
        <taxon>Poales</taxon>
        <taxon>Poaceae</taxon>
        <taxon>BOP clade</taxon>
        <taxon>Pooideae</taxon>
        <taxon>Triticodae</taxon>
        <taxon>Triticeae</taxon>
        <taxon>Triticinae</taxon>
        <taxon>Aegilops</taxon>
    </lineage>
</organism>
<accession>A0A453TEP5</accession>
<evidence type="ECO:0000259" key="1">
    <source>
        <dbReference type="Pfam" id="PF00646"/>
    </source>
</evidence>
<dbReference type="EnsemblPlants" id="AET7Gv21360500.1">
    <property type="protein sequence ID" value="AET7Gv21360500.1"/>
    <property type="gene ID" value="AET7Gv21360500"/>
</dbReference>
<evidence type="ECO:0000313" key="3">
    <source>
        <dbReference type="Proteomes" id="UP000015105"/>
    </source>
</evidence>
<dbReference type="Proteomes" id="UP000015105">
    <property type="component" value="Chromosome 7D"/>
</dbReference>
<dbReference type="Gramene" id="AET7Gv21360500.1">
    <property type="protein sequence ID" value="AET7Gv21360500.1"/>
    <property type="gene ID" value="AET7Gv21360500"/>
</dbReference>
<name>A0A453TEP5_AEGTS</name>
<dbReference type="AlphaFoldDB" id="A0A453TEP5"/>
<reference evidence="2" key="4">
    <citation type="submission" date="2019-03" db="UniProtKB">
        <authorList>
            <consortium name="EnsemblPlants"/>
        </authorList>
    </citation>
    <scope>IDENTIFICATION</scope>
</reference>
<dbReference type="Pfam" id="PF00646">
    <property type="entry name" value="F-box"/>
    <property type="match status" value="1"/>
</dbReference>
<dbReference type="InterPro" id="IPR036047">
    <property type="entry name" value="F-box-like_dom_sf"/>
</dbReference>
<evidence type="ECO:0000313" key="2">
    <source>
        <dbReference type="EnsemblPlants" id="AET7Gv21360500.1"/>
    </source>
</evidence>
<feature type="domain" description="F-box" evidence="1">
    <location>
        <begin position="19"/>
        <end position="55"/>
    </location>
</feature>
<sequence>RATMIRRRSSSWAAVLEDDDMLGEILLRLPPQPSSLPRASAVCKRWRGIITDHGFLGRFRAHHEIQPMNHSNARNLVDTKNTNARETEKLIGFEPM</sequence>
<reference evidence="2" key="3">
    <citation type="journal article" date="2017" name="Nature">
        <title>Genome sequence of the progenitor of the wheat D genome Aegilops tauschii.</title>
        <authorList>
            <person name="Luo M.C."/>
            <person name="Gu Y.Q."/>
            <person name="Puiu D."/>
            <person name="Wang H."/>
            <person name="Twardziok S.O."/>
            <person name="Deal K.R."/>
            <person name="Huo N."/>
            <person name="Zhu T."/>
            <person name="Wang L."/>
            <person name="Wang Y."/>
            <person name="McGuire P.E."/>
            <person name="Liu S."/>
            <person name="Long H."/>
            <person name="Ramasamy R.K."/>
            <person name="Rodriguez J.C."/>
            <person name="Van S.L."/>
            <person name="Yuan L."/>
            <person name="Wang Z."/>
            <person name="Xia Z."/>
            <person name="Xiao L."/>
            <person name="Anderson O.D."/>
            <person name="Ouyang S."/>
            <person name="Liang Y."/>
            <person name="Zimin A.V."/>
            <person name="Pertea G."/>
            <person name="Qi P."/>
            <person name="Bennetzen J.L."/>
            <person name="Dai X."/>
            <person name="Dawson M.W."/>
            <person name="Muller H.G."/>
            <person name="Kugler K."/>
            <person name="Rivarola-Duarte L."/>
            <person name="Spannagl M."/>
            <person name="Mayer K.F.X."/>
            <person name="Lu F.H."/>
            <person name="Bevan M.W."/>
            <person name="Leroy P."/>
            <person name="Li P."/>
            <person name="You F.M."/>
            <person name="Sun Q."/>
            <person name="Liu Z."/>
            <person name="Lyons E."/>
            <person name="Wicker T."/>
            <person name="Salzberg S.L."/>
            <person name="Devos K.M."/>
            <person name="Dvorak J."/>
        </authorList>
    </citation>
    <scope>NUCLEOTIDE SEQUENCE [LARGE SCALE GENOMIC DNA]</scope>
    <source>
        <strain evidence="2">cv. AL8/78</strain>
    </source>
</reference>
<reference evidence="3" key="1">
    <citation type="journal article" date="2014" name="Science">
        <title>Ancient hybridizations among the ancestral genomes of bread wheat.</title>
        <authorList>
            <consortium name="International Wheat Genome Sequencing Consortium,"/>
            <person name="Marcussen T."/>
            <person name="Sandve S.R."/>
            <person name="Heier L."/>
            <person name="Spannagl M."/>
            <person name="Pfeifer M."/>
            <person name="Jakobsen K.S."/>
            <person name="Wulff B.B."/>
            <person name="Steuernagel B."/>
            <person name="Mayer K.F."/>
            <person name="Olsen O.A."/>
        </authorList>
    </citation>
    <scope>NUCLEOTIDE SEQUENCE [LARGE SCALE GENOMIC DNA]</scope>
    <source>
        <strain evidence="3">cv. AL8/78</strain>
    </source>
</reference>
<dbReference type="SUPFAM" id="SSF81383">
    <property type="entry name" value="F-box domain"/>
    <property type="match status" value="1"/>
</dbReference>
<dbReference type="PANTHER" id="PTHR32133:SF266">
    <property type="entry name" value="F-BOX DOMAIN-CONTAINING PROTEIN"/>
    <property type="match status" value="1"/>
</dbReference>
<reference evidence="2" key="5">
    <citation type="journal article" date="2021" name="G3 (Bethesda)">
        <title>Aegilops tauschii genome assembly Aet v5.0 features greater sequence contiguity and improved annotation.</title>
        <authorList>
            <person name="Wang L."/>
            <person name="Zhu T."/>
            <person name="Rodriguez J.C."/>
            <person name="Deal K.R."/>
            <person name="Dubcovsky J."/>
            <person name="McGuire P.E."/>
            <person name="Lux T."/>
            <person name="Spannagl M."/>
            <person name="Mayer K.F.X."/>
            <person name="Baldrich P."/>
            <person name="Meyers B.C."/>
            <person name="Huo N."/>
            <person name="Gu Y.Q."/>
            <person name="Zhou H."/>
            <person name="Devos K.M."/>
            <person name="Bennetzen J.L."/>
            <person name="Unver T."/>
            <person name="Budak H."/>
            <person name="Gulick P.J."/>
            <person name="Galiba G."/>
            <person name="Kalapos B."/>
            <person name="Nelson D.R."/>
            <person name="Li P."/>
            <person name="You F.M."/>
            <person name="Luo M.C."/>
            <person name="Dvorak J."/>
        </authorList>
    </citation>
    <scope>NUCLEOTIDE SEQUENCE [LARGE SCALE GENOMIC DNA]</scope>
    <source>
        <strain evidence="2">cv. AL8/78</strain>
    </source>
</reference>
<keyword evidence="3" id="KW-1185">Reference proteome</keyword>
<protein>
    <recommendedName>
        <fullName evidence="1">F-box domain-containing protein</fullName>
    </recommendedName>
</protein>
<dbReference type="STRING" id="200361.A0A453TEP5"/>
<reference evidence="3" key="2">
    <citation type="journal article" date="2017" name="Nat. Plants">
        <title>The Aegilops tauschii genome reveals multiple impacts of transposons.</title>
        <authorList>
            <person name="Zhao G."/>
            <person name="Zou C."/>
            <person name="Li K."/>
            <person name="Wang K."/>
            <person name="Li T."/>
            <person name="Gao L."/>
            <person name="Zhang X."/>
            <person name="Wang H."/>
            <person name="Yang Z."/>
            <person name="Liu X."/>
            <person name="Jiang W."/>
            <person name="Mao L."/>
            <person name="Kong X."/>
            <person name="Jiao Y."/>
            <person name="Jia J."/>
        </authorList>
    </citation>
    <scope>NUCLEOTIDE SEQUENCE [LARGE SCALE GENOMIC DNA]</scope>
    <source>
        <strain evidence="3">cv. AL8/78</strain>
    </source>
</reference>
<dbReference type="PANTHER" id="PTHR32133">
    <property type="entry name" value="OS07G0120400 PROTEIN"/>
    <property type="match status" value="1"/>
</dbReference>
<dbReference type="Gene3D" id="1.20.1280.50">
    <property type="match status" value="1"/>
</dbReference>